<keyword evidence="1" id="KW-0732">Signal</keyword>
<evidence type="ECO:0000256" key="1">
    <source>
        <dbReference type="SAM" id="SignalP"/>
    </source>
</evidence>
<dbReference type="GO" id="GO:0009289">
    <property type="term" value="C:pilus"/>
    <property type="evidence" value="ECO:0007669"/>
    <property type="project" value="InterPro"/>
</dbReference>
<dbReference type="OrthoDB" id="6495165at2"/>
<dbReference type="InterPro" id="IPR050263">
    <property type="entry name" value="Bact_Fimbrial_Adh_Pro"/>
</dbReference>
<keyword evidence="3" id="KW-1185">Reference proteome</keyword>
<dbReference type="AlphaFoldDB" id="A0A1S8CEV7"/>
<comment type="caution">
    <text evidence="2">The sequence shown here is derived from an EMBL/GenBank/DDBJ whole genome shotgun (WGS) entry which is preliminary data.</text>
</comment>
<dbReference type="STRING" id="2034155.BMI79_18260"/>
<feature type="signal peptide" evidence="1">
    <location>
        <begin position="1"/>
        <end position="28"/>
    </location>
</feature>
<dbReference type="PANTHER" id="PTHR33420">
    <property type="entry name" value="FIMBRIAL SUBUNIT ELFA-RELATED"/>
    <property type="match status" value="1"/>
</dbReference>
<evidence type="ECO:0008006" key="4">
    <source>
        <dbReference type="Google" id="ProtNLM"/>
    </source>
</evidence>
<dbReference type="RefSeq" id="WP_076943636.1">
    <property type="nucleotide sequence ID" value="NZ_MOXD01000012.1"/>
</dbReference>
<dbReference type="InterPro" id="IPR008966">
    <property type="entry name" value="Adhesion_dom_sf"/>
</dbReference>
<gene>
    <name evidence="2" type="ORF">BMI79_18260</name>
</gene>
<dbReference type="EMBL" id="MOXD01000012">
    <property type="protein sequence ID" value="OMQ20392.1"/>
    <property type="molecule type" value="Genomic_DNA"/>
</dbReference>
<feature type="chain" id="PRO_5012729708" description="Fimbrial protein" evidence="1">
    <location>
        <begin position="29"/>
        <end position="179"/>
    </location>
</feature>
<evidence type="ECO:0000313" key="3">
    <source>
        <dbReference type="Proteomes" id="UP000216021"/>
    </source>
</evidence>
<reference evidence="2 3" key="1">
    <citation type="submission" date="2016-11" db="EMBL/GenBank/DDBJ databases">
        <title>Rahnella oryzae sp. nov., isolated from rice root.</title>
        <authorList>
            <person name="Zhang X.-X."/>
            <person name="Zhang J."/>
        </authorList>
    </citation>
    <scope>NUCLEOTIDE SEQUENCE [LARGE SCALE GENOMIC DNA]</scope>
    <source>
        <strain evidence="2 3">J11-6</strain>
    </source>
</reference>
<proteinExistence type="predicted"/>
<protein>
    <recommendedName>
        <fullName evidence="4">Fimbrial protein</fullName>
    </recommendedName>
</protein>
<dbReference type="Gene3D" id="2.60.40.1090">
    <property type="entry name" value="Fimbrial-type adhesion domain"/>
    <property type="match status" value="1"/>
</dbReference>
<evidence type="ECO:0000313" key="2">
    <source>
        <dbReference type="EMBL" id="OMQ20392.1"/>
    </source>
</evidence>
<name>A0A1S8CEV7_9GAMM</name>
<dbReference type="GO" id="GO:0043709">
    <property type="term" value="P:cell adhesion involved in single-species biofilm formation"/>
    <property type="evidence" value="ECO:0007669"/>
    <property type="project" value="TreeGrafter"/>
</dbReference>
<dbReference type="Proteomes" id="UP000216021">
    <property type="component" value="Unassembled WGS sequence"/>
</dbReference>
<sequence>MRNYKQVLKSTVLCMAVVSTGMSYSALAADNTTINITGTIKASPCTVDASAGNVVNVDLGTNIQAASLTAGKGSDWVPFALHLKDCPTSTTSVTAAFSGTQAAEEAGLYQNTGDADKVQIELQNVATSTRLGNNSTLVAPVLSTTKDATFSLRARAYSANGGVTPGSIVGTVQVAFTYQ</sequence>
<accession>A0A1S8CEV7</accession>
<dbReference type="InterPro" id="IPR036937">
    <property type="entry name" value="Adhesion_dom_fimbrial_sf"/>
</dbReference>
<dbReference type="SUPFAM" id="SSF49401">
    <property type="entry name" value="Bacterial adhesins"/>
    <property type="match status" value="1"/>
</dbReference>
<organism evidence="2 3">
    <name type="scientific">Serratia oryzae</name>
    <dbReference type="NCBI Taxonomy" id="2034155"/>
    <lineage>
        <taxon>Bacteria</taxon>
        <taxon>Pseudomonadati</taxon>
        <taxon>Pseudomonadota</taxon>
        <taxon>Gammaproteobacteria</taxon>
        <taxon>Enterobacterales</taxon>
        <taxon>Yersiniaceae</taxon>
        <taxon>Serratia</taxon>
    </lineage>
</organism>
<dbReference type="PANTHER" id="PTHR33420:SF27">
    <property type="entry name" value="PROTEIN FIMG"/>
    <property type="match status" value="1"/>
</dbReference>